<evidence type="ECO:0000313" key="6">
    <source>
        <dbReference type="Proteomes" id="UP000296201"/>
    </source>
</evidence>
<keyword evidence="3" id="KW-0804">Transcription</keyword>
<name>A0A4P7NXV2_9GAMM</name>
<dbReference type="GO" id="GO:0003700">
    <property type="term" value="F:DNA-binding transcription factor activity"/>
    <property type="evidence" value="ECO:0007669"/>
    <property type="project" value="InterPro"/>
</dbReference>
<dbReference type="Pfam" id="PF13411">
    <property type="entry name" value="MerR_1"/>
    <property type="match status" value="1"/>
</dbReference>
<dbReference type="SUPFAM" id="SSF46955">
    <property type="entry name" value="Putative DNA-binding domain"/>
    <property type="match status" value="1"/>
</dbReference>
<dbReference type="SMART" id="SM00422">
    <property type="entry name" value="HTH_MERR"/>
    <property type="match status" value="1"/>
</dbReference>
<reference evidence="5 6" key="1">
    <citation type="submission" date="2018-08" db="EMBL/GenBank/DDBJ databases">
        <title>Horizontal acquisition of hydrogen conversion ability and other habitat adaptations in Hydrogenovibrio crunogenus strains.</title>
        <authorList>
            <person name="Gonnella G."/>
            <person name="Adam N."/>
            <person name="Perner M."/>
        </authorList>
    </citation>
    <scope>NUCLEOTIDE SEQUENCE [LARGE SCALE GENOMIC DNA]</scope>
    <source>
        <strain evidence="5 6">SP-41</strain>
    </source>
</reference>
<dbReference type="InterPro" id="IPR000551">
    <property type="entry name" value="MerR-type_HTH_dom"/>
</dbReference>
<feature type="domain" description="HTH merR-type" evidence="4">
    <location>
        <begin position="10"/>
        <end position="79"/>
    </location>
</feature>
<evidence type="ECO:0000256" key="3">
    <source>
        <dbReference type="ARBA" id="ARBA00023163"/>
    </source>
</evidence>
<dbReference type="PANTHER" id="PTHR30204">
    <property type="entry name" value="REDOX-CYCLING DRUG-SENSING TRANSCRIPTIONAL ACTIVATOR SOXR"/>
    <property type="match status" value="1"/>
</dbReference>
<organism evidence="5 6">
    <name type="scientific">Hydrogenovibrio crunogenus</name>
    <dbReference type="NCBI Taxonomy" id="39765"/>
    <lineage>
        <taxon>Bacteria</taxon>
        <taxon>Pseudomonadati</taxon>
        <taxon>Pseudomonadota</taxon>
        <taxon>Gammaproteobacteria</taxon>
        <taxon>Thiotrichales</taxon>
        <taxon>Piscirickettsiaceae</taxon>
        <taxon>Hydrogenovibrio</taxon>
    </lineage>
</organism>
<evidence type="ECO:0000256" key="1">
    <source>
        <dbReference type="ARBA" id="ARBA00023015"/>
    </source>
</evidence>
<dbReference type="InterPro" id="IPR009061">
    <property type="entry name" value="DNA-bd_dom_put_sf"/>
</dbReference>
<dbReference type="PANTHER" id="PTHR30204:SF94">
    <property type="entry name" value="HEAVY METAL-DEPENDENT TRANSCRIPTIONAL REGULATOR HI_0293-RELATED"/>
    <property type="match status" value="1"/>
</dbReference>
<keyword evidence="6" id="KW-1185">Reference proteome</keyword>
<evidence type="ECO:0000256" key="2">
    <source>
        <dbReference type="ARBA" id="ARBA00023125"/>
    </source>
</evidence>
<gene>
    <name evidence="5" type="primary">hmrR</name>
    <name evidence="5" type="ORF">GHNINEIG_00343</name>
</gene>
<protein>
    <submittedName>
        <fullName evidence="5">HTH-type transcriptional regulator HmrR</fullName>
    </submittedName>
</protein>
<dbReference type="RefSeq" id="WP_223260912.1">
    <property type="nucleotide sequence ID" value="NZ_CP032096.1"/>
</dbReference>
<proteinExistence type="predicted"/>
<dbReference type="GO" id="GO:0003677">
    <property type="term" value="F:DNA binding"/>
    <property type="evidence" value="ECO:0007669"/>
    <property type="project" value="UniProtKB-KW"/>
</dbReference>
<dbReference type="PRINTS" id="PR00040">
    <property type="entry name" value="HTHMERR"/>
</dbReference>
<dbReference type="PROSITE" id="PS50937">
    <property type="entry name" value="HTH_MERR_2"/>
    <property type="match status" value="1"/>
</dbReference>
<dbReference type="AlphaFoldDB" id="A0A4P7NXV2"/>
<dbReference type="CDD" id="cd04770">
    <property type="entry name" value="HTH_HMRTR"/>
    <property type="match status" value="1"/>
</dbReference>
<evidence type="ECO:0000259" key="4">
    <source>
        <dbReference type="PROSITE" id="PS50937"/>
    </source>
</evidence>
<sequence length="138" mass="15735">MIARQKNTQFYKIGEVSEITALSIDTLRYYEKIGLLNNINRTSSGVRLYSEQNLSCIRFIQRAKTMNFSLDEISSLLQMRENPGHAKNNVRELTKTKLIEVEAQLKTLNTLQKELTLLINLCSGSKDGCPIIEEITPK</sequence>
<evidence type="ECO:0000313" key="5">
    <source>
        <dbReference type="EMBL" id="QBZ82315.1"/>
    </source>
</evidence>
<dbReference type="EMBL" id="CP032096">
    <property type="protein sequence ID" value="QBZ82315.1"/>
    <property type="molecule type" value="Genomic_DNA"/>
</dbReference>
<keyword evidence="1" id="KW-0805">Transcription regulation</keyword>
<dbReference type="Proteomes" id="UP000296201">
    <property type="component" value="Chromosome"/>
</dbReference>
<accession>A0A4P7NXV2</accession>
<dbReference type="InterPro" id="IPR047057">
    <property type="entry name" value="MerR_fam"/>
</dbReference>
<keyword evidence="2" id="KW-0238">DNA-binding</keyword>
<dbReference type="Gene3D" id="1.10.1660.10">
    <property type="match status" value="1"/>
</dbReference>